<feature type="non-terminal residue" evidence="2">
    <location>
        <position position="1"/>
    </location>
</feature>
<proteinExistence type="predicted"/>
<comment type="caution">
    <text evidence="2">The sequence shown here is derived from an EMBL/GenBank/DDBJ whole genome shotgun (WGS) entry which is preliminary data.</text>
</comment>
<dbReference type="Gramene" id="TVU03189">
    <property type="protein sequence ID" value="TVU03189"/>
    <property type="gene ID" value="EJB05_51291"/>
</dbReference>
<organism evidence="2 3">
    <name type="scientific">Eragrostis curvula</name>
    <name type="common">weeping love grass</name>
    <dbReference type="NCBI Taxonomy" id="38414"/>
    <lineage>
        <taxon>Eukaryota</taxon>
        <taxon>Viridiplantae</taxon>
        <taxon>Streptophyta</taxon>
        <taxon>Embryophyta</taxon>
        <taxon>Tracheophyta</taxon>
        <taxon>Spermatophyta</taxon>
        <taxon>Magnoliopsida</taxon>
        <taxon>Liliopsida</taxon>
        <taxon>Poales</taxon>
        <taxon>Poaceae</taxon>
        <taxon>PACMAD clade</taxon>
        <taxon>Chloridoideae</taxon>
        <taxon>Eragrostideae</taxon>
        <taxon>Eragrostidinae</taxon>
        <taxon>Eragrostis</taxon>
    </lineage>
</organism>
<feature type="region of interest" description="Disordered" evidence="1">
    <location>
        <begin position="69"/>
        <end position="107"/>
    </location>
</feature>
<sequence>LTARVVHGLESCRFSIHTVLKAQCVQRPGQATGRDRLQPTHASMPLLLGKGFLSTGHCKIAVLCTSSSEPPHPLRRRPVRQSIRSTGALPVSPSLRGAAGRAEGQHVAVRSSFPRAAGSTHHDC</sequence>
<dbReference type="Proteomes" id="UP000324897">
    <property type="component" value="Unassembled WGS sequence"/>
</dbReference>
<dbReference type="EMBL" id="RWGY01000213">
    <property type="protein sequence ID" value="TVU03189.1"/>
    <property type="molecule type" value="Genomic_DNA"/>
</dbReference>
<accession>A0A5J9SW35</accession>
<evidence type="ECO:0000313" key="2">
    <source>
        <dbReference type="EMBL" id="TVU03189.1"/>
    </source>
</evidence>
<evidence type="ECO:0000313" key="3">
    <source>
        <dbReference type="Proteomes" id="UP000324897"/>
    </source>
</evidence>
<keyword evidence="3" id="KW-1185">Reference proteome</keyword>
<protein>
    <submittedName>
        <fullName evidence="2">Uncharacterized protein</fullName>
    </submittedName>
</protein>
<evidence type="ECO:0000256" key="1">
    <source>
        <dbReference type="SAM" id="MobiDB-lite"/>
    </source>
</evidence>
<reference evidence="2 3" key="1">
    <citation type="journal article" date="2019" name="Sci. Rep.">
        <title>A high-quality genome of Eragrostis curvula grass provides insights into Poaceae evolution and supports new strategies to enhance forage quality.</title>
        <authorList>
            <person name="Carballo J."/>
            <person name="Santos B.A.C.M."/>
            <person name="Zappacosta D."/>
            <person name="Garbus I."/>
            <person name="Selva J.P."/>
            <person name="Gallo C.A."/>
            <person name="Diaz A."/>
            <person name="Albertini E."/>
            <person name="Caccamo M."/>
            <person name="Echenique V."/>
        </authorList>
    </citation>
    <scope>NUCLEOTIDE SEQUENCE [LARGE SCALE GENOMIC DNA]</scope>
    <source>
        <strain evidence="3">cv. Victoria</strain>
        <tissue evidence="2">Leaf</tissue>
    </source>
</reference>
<name>A0A5J9SW35_9POAL</name>
<gene>
    <name evidence="2" type="ORF">EJB05_51291</name>
</gene>
<dbReference type="AlphaFoldDB" id="A0A5J9SW35"/>